<evidence type="ECO:0000256" key="1">
    <source>
        <dbReference type="ARBA" id="ARBA00004496"/>
    </source>
</evidence>
<feature type="region of interest" description="Disordered" evidence="8">
    <location>
        <begin position="1"/>
        <end position="21"/>
    </location>
</feature>
<evidence type="ECO:0000256" key="7">
    <source>
        <dbReference type="ARBA" id="ARBA00031737"/>
    </source>
</evidence>
<feature type="region of interest" description="Disordered" evidence="8">
    <location>
        <begin position="58"/>
        <end position="130"/>
    </location>
</feature>
<evidence type="ECO:0000256" key="5">
    <source>
        <dbReference type="ARBA" id="ARBA00023054"/>
    </source>
</evidence>
<comment type="subcellular location">
    <subcellularLocation>
        <location evidence="1">Cytoplasm</location>
    </subcellularLocation>
</comment>
<dbReference type="Pfam" id="PF05103">
    <property type="entry name" value="DivIVA"/>
    <property type="match status" value="1"/>
</dbReference>
<keyword evidence="3" id="KW-0963">Cytoplasm</keyword>
<reference evidence="9 10" key="1">
    <citation type="submission" date="2018-01" db="EMBL/GenBank/DDBJ databases">
        <title>Draft genome sequence of Jishengella endophytica.</title>
        <authorList>
            <person name="Sahin N."/>
            <person name="Ay H."/>
            <person name="Saygin H."/>
        </authorList>
    </citation>
    <scope>NUCLEOTIDE SEQUENCE [LARGE SCALE GENOMIC DNA]</scope>
    <source>
        <strain evidence="9 10">DSM 45430</strain>
    </source>
</reference>
<dbReference type="OrthoDB" id="4883520at2"/>
<accession>A0A2W2CKY0</accession>
<evidence type="ECO:0000256" key="6">
    <source>
        <dbReference type="ARBA" id="ARBA00023306"/>
    </source>
</evidence>
<evidence type="ECO:0000256" key="3">
    <source>
        <dbReference type="ARBA" id="ARBA00022490"/>
    </source>
</evidence>
<proteinExistence type="predicted"/>
<evidence type="ECO:0000313" key="9">
    <source>
        <dbReference type="EMBL" id="PZF98600.1"/>
    </source>
</evidence>
<dbReference type="InterPro" id="IPR007793">
    <property type="entry name" value="DivIVA_fam"/>
</dbReference>
<sequence length="130" mass="14914">MRPRAKARAVIHQDRQQRLLPGHRRAATFGRRLRGLDPDQVYDFLQQVADELERLGRELDTATTETTRILQPELLPRPPAVEQPVASMSDQRTAQSHPRRRDPHVPGRGERRPARLGVDDPQPAGRLRTR</sequence>
<dbReference type="NCBIfam" id="TIGR03544">
    <property type="entry name" value="DivI1A_domain"/>
    <property type="match status" value="1"/>
</dbReference>
<comment type="caution">
    <text evidence="9">The sequence shown here is derived from an EMBL/GenBank/DDBJ whole genome shotgun (WGS) entry which is preliminary data.</text>
</comment>
<gene>
    <name evidence="9" type="ORF">C1I93_08360</name>
</gene>
<organism evidence="9 10">
    <name type="scientific">Micromonospora endophytica</name>
    <dbReference type="NCBI Taxonomy" id="515350"/>
    <lineage>
        <taxon>Bacteria</taxon>
        <taxon>Bacillati</taxon>
        <taxon>Actinomycetota</taxon>
        <taxon>Actinomycetes</taxon>
        <taxon>Micromonosporales</taxon>
        <taxon>Micromonosporaceae</taxon>
        <taxon>Micromonospora</taxon>
    </lineage>
</organism>
<feature type="compositionally biased region" description="Polar residues" evidence="8">
    <location>
        <begin position="86"/>
        <end position="96"/>
    </location>
</feature>
<evidence type="ECO:0000256" key="4">
    <source>
        <dbReference type="ARBA" id="ARBA00022618"/>
    </source>
</evidence>
<dbReference type="InterPro" id="IPR019933">
    <property type="entry name" value="DivIVA_domain"/>
</dbReference>
<dbReference type="AlphaFoldDB" id="A0A2W2CKY0"/>
<protein>
    <recommendedName>
        <fullName evidence="2">Cell wall synthesis protein Wag31</fullName>
    </recommendedName>
    <alternativeName>
        <fullName evidence="7">Antigen 84</fullName>
    </alternativeName>
</protein>
<evidence type="ECO:0000256" key="8">
    <source>
        <dbReference type="SAM" id="MobiDB-lite"/>
    </source>
</evidence>
<keyword evidence="5" id="KW-0175">Coiled coil</keyword>
<dbReference type="GO" id="GO:0005737">
    <property type="term" value="C:cytoplasm"/>
    <property type="evidence" value="ECO:0007669"/>
    <property type="project" value="UniProtKB-SubCell"/>
</dbReference>
<keyword evidence="6" id="KW-0131">Cell cycle</keyword>
<keyword evidence="4" id="KW-0132">Cell division</keyword>
<keyword evidence="10" id="KW-1185">Reference proteome</keyword>
<dbReference type="GO" id="GO:0051301">
    <property type="term" value="P:cell division"/>
    <property type="evidence" value="ECO:0007669"/>
    <property type="project" value="UniProtKB-KW"/>
</dbReference>
<dbReference type="Proteomes" id="UP000248627">
    <property type="component" value="Unassembled WGS sequence"/>
</dbReference>
<dbReference type="Gene3D" id="6.10.250.660">
    <property type="match status" value="1"/>
</dbReference>
<feature type="compositionally biased region" description="Basic and acidic residues" evidence="8">
    <location>
        <begin position="103"/>
        <end position="113"/>
    </location>
</feature>
<evidence type="ECO:0000313" key="10">
    <source>
        <dbReference type="Proteomes" id="UP000248627"/>
    </source>
</evidence>
<dbReference type="EMBL" id="POTX01000037">
    <property type="protein sequence ID" value="PZF98600.1"/>
    <property type="molecule type" value="Genomic_DNA"/>
</dbReference>
<evidence type="ECO:0000256" key="2">
    <source>
        <dbReference type="ARBA" id="ARBA00018787"/>
    </source>
</evidence>
<name>A0A2W2CKY0_9ACTN</name>